<evidence type="ECO:0000313" key="2">
    <source>
        <dbReference type="EMBL" id="CAD7448767.1"/>
    </source>
</evidence>
<evidence type="ECO:0000259" key="1">
    <source>
        <dbReference type="Pfam" id="PF05699"/>
    </source>
</evidence>
<dbReference type="InterPro" id="IPR008906">
    <property type="entry name" value="HATC_C_dom"/>
</dbReference>
<dbReference type="PANTHER" id="PTHR46880:SF5">
    <property type="entry name" value="DUF4371 DOMAIN-CONTAINING PROTEIN"/>
    <property type="match status" value="1"/>
</dbReference>
<accession>A0A7R9F881</accession>
<dbReference type="EMBL" id="OD570527">
    <property type="protein sequence ID" value="CAD7448767.1"/>
    <property type="molecule type" value="Genomic_DNA"/>
</dbReference>
<dbReference type="InterPro" id="IPR012337">
    <property type="entry name" value="RNaseH-like_sf"/>
</dbReference>
<name>A0A7R9F881_9NEOP</name>
<organism evidence="2">
    <name type="scientific">Timema bartmani</name>
    <dbReference type="NCBI Taxonomy" id="61472"/>
    <lineage>
        <taxon>Eukaryota</taxon>
        <taxon>Metazoa</taxon>
        <taxon>Ecdysozoa</taxon>
        <taxon>Arthropoda</taxon>
        <taxon>Hexapoda</taxon>
        <taxon>Insecta</taxon>
        <taxon>Pterygota</taxon>
        <taxon>Neoptera</taxon>
        <taxon>Polyneoptera</taxon>
        <taxon>Phasmatodea</taxon>
        <taxon>Timematodea</taxon>
        <taxon>Timematoidea</taxon>
        <taxon>Timematidae</taxon>
        <taxon>Timema</taxon>
    </lineage>
</organism>
<feature type="domain" description="HAT C-terminal dimerisation" evidence="1">
    <location>
        <begin position="222"/>
        <end position="259"/>
    </location>
</feature>
<dbReference type="SUPFAM" id="SSF53098">
    <property type="entry name" value="Ribonuclease H-like"/>
    <property type="match status" value="1"/>
</dbReference>
<dbReference type="GO" id="GO:0046983">
    <property type="term" value="F:protein dimerization activity"/>
    <property type="evidence" value="ECO:0007669"/>
    <property type="project" value="InterPro"/>
</dbReference>
<protein>
    <recommendedName>
        <fullName evidence="1">HAT C-terminal dimerisation domain-containing protein</fullName>
    </recommendedName>
</protein>
<dbReference type="Pfam" id="PF05699">
    <property type="entry name" value="Dimer_Tnp_hAT"/>
    <property type="match status" value="1"/>
</dbReference>
<dbReference type="AlphaFoldDB" id="A0A7R9F881"/>
<proteinExistence type="predicted"/>
<dbReference type="PANTHER" id="PTHR46880">
    <property type="entry name" value="RAS-ASSOCIATING DOMAIN-CONTAINING PROTEIN"/>
    <property type="match status" value="1"/>
</dbReference>
<gene>
    <name evidence="2" type="ORF">TBIB3V08_LOCUS11050</name>
</gene>
<reference evidence="2" key="1">
    <citation type="submission" date="2020-11" db="EMBL/GenBank/DDBJ databases">
        <authorList>
            <person name="Tran Van P."/>
        </authorList>
    </citation>
    <scope>NUCLEOTIDE SEQUENCE</scope>
</reference>
<sequence length="272" mass="31254">MKKRIVKQILEVSGKISVLIDESNSLGKRAVYRGLSKRCSSPQFLLDLAIMSDILAELSMLSESLQNKETTLIHADKLMRRNNRFFEAMKEKPGTNSLEAKIAIKEGTFSSVPLIYNHKIPTINHQQLITSVINNLRRRMFTTISNHEPCGSSVPLHQETYKSLLNELKVLEPDQWPIDKPASFGELETEKLCRRFKLRILSKTIQGYQKRLTPLFNFTKLIPCSSADCERRFSLMSLIITPTRMRLTMPHVSSLMFVKLYGSNLRDWDPEP</sequence>